<keyword evidence="2" id="KW-1185">Reference proteome</keyword>
<sequence>MNLYVDKSYVSVVNNFFTGAGYDVETREHGLVFLRAGVDDQVISQIVLKVSEPDSFDSIDKPRALPIDLADVITFDGAYSLFPARYDDEIGGESATPVAKDPPFPLLAKPKPIYRSFSDRSSWVVTFEQQQTPVVPPELAFGTSLPARDPLYTSTLQVSPPNGRLIKRQLCGVVLRSRLLRLTHILCCAELSQFVQQFLTRLVIAHPGRSNSHFDAEAVQFLRACLSMVDIRNELPPYSAVWAIMKDMAPLPSDTPGAGGLQWPCRT</sequence>
<dbReference type="AlphaFoldDB" id="A0A9P5JUZ1"/>
<dbReference type="EMBL" id="WHVB01000057">
    <property type="protein sequence ID" value="KAF8464332.1"/>
    <property type="molecule type" value="Genomic_DNA"/>
</dbReference>
<proteinExistence type="predicted"/>
<organism evidence="1 2">
    <name type="scientific">Russula ochroleuca</name>
    <dbReference type="NCBI Taxonomy" id="152965"/>
    <lineage>
        <taxon>Eukaryota</taxon>
        <taxon>Fungi</taxon>
        <taxon>Dikarya</taxon>
        <taxon>Basidiomycota</taxon>
        <taxon>Agaricomycotina</taxon>
        <taxon>Agaricomycetes</taxon>
        <taxon>Russulales</taxon>
        <taxon>Russulaceae</taxon>
        <taxon>Russula</taxon>
    </lineage>
</organism>
<accession>A0A9P5JUZ1</accession>
<protein>
    <submittedName>
        <fullName evidence="1">Uncharacterized protein</fullName>
    </submittedName>
</protein>
<name>A0A9P5JUZ1_9AGAM</name>
<gene>
    <name evidence="1" type="ORF">DFH94DRAFT_396936</name>
</gene>
<evidence type="ECO:0000313" key="1">
    <source>
        <dbReference type="EMBL" id="KAF8464332.1"/>
    </source>
</evidence>
<comment type="caution">
    <text evidence="1">The sequence shown here is derived from an EMBL/GenBank/DDBJ whole genome shotgun (WGS) entry which is preliminary data.</text>
</comment>
<reference evidence="1" key="2">
    <citation type="journal article" date="2020" name="Nat. Commun.">
        <title>Large-scale genome sequencing of mycorrhizal fungi provides insights into the early evolution of symbiotic traits.</title>
        <authorList>
            <person name="Miyauchi S."/>
            <person name="Kiss E."/>
            <person name="Kuo A."/>
            <person name="Drula E."/>
            <person name="Kohler A."/>
            <person name="Sanchez-Garcia M."/>
            <person name="Morin E."/>
            <person name="Andreopoulos B."/>
            <person name="Barry K.W."/>
            <person name="Bonito G."/>
            <person name="Buee M."/>
            <person name="Carver A."/>
            <person name="Chen C."/>
            <person name="Cichocki N."/>
            <person name="Clum A."/>
            <person name="Culley D."/>
            <person name="Crous P.W."/>
            <person name="Fauchery L."/>
            <person name="Girlanda M."/>
            <person name="Hayes R.D."/>
            <person name="Keri Z."/>
            <person name="LaButti K."/>
            <person name="Lipzen A."/>
            <person name="Lombard V."/>
            <person name="Magnuson J."/>
            <person name="Maillard F."/>
            <person name="Murat C."/>
            <person name="Nolan M."/>
            <person name="Ohm R.A."/>
            <person name="Pangilinan J."/>
            <person name="Pereira M.F."/>
            <person name="Perotto S."/>
            <person name="Peter M."/>
            <person name="Pfister S."/>
            <person name="Riley R."/>
            <person name="Sitrit Y."/>
            <person name="Stielow J.B."/>
            <person name="Szollosi G."/>
            <person name="Zifcakova L."/>
            <person name="Stursova M."/>
            <person name="Spatafora J.W."/>
            <person name="Tedersoo L."/>
            <person name="Vaario L.M."/>
            <person name="Yamada A."/>
            <person name="Yan M."/>
            <person name="Wang P."/>
            <person name="Xu J."/>
            <person name="Bruns T."/>
            <person name="Baldrian P."/>
            <person name="Vilgalys R."/>
            <person name="Dunand C."/>
            <person name="Henrissat B."/>
            <person name="Grigoriev I.V."/>
            <person name="Hibbett D."/>
            <person name="Nagy L.G."/>
            <person name="Martin F.M."/>
        </authorList>
    </citation>
    <scope>NUCLEOTIDE SEQUENCE</scope>
    <source>
        <strain evidence="1">Prilba</strain>
    </source>
</reference>
<dbReference type="OrthoDB" id="3041043at2759"/>
<reference evidence="1" key="1">
    <citation type="submission" date="2019-10" db="EMBL/GenBank/DDBJ databases">
        <authorList>
            <consortium name="DOE Joint Genome Institute"/>
            <person name="Kuo A."/>
            <person name="Miyauchi S."/>
            <person name="Kiss E."/>
            <person name="Drula E."/>
            <person name="Kohler A."/>
            <person name="Sanchez-Garcia M."/>
            <person name="Andreopoulos B."/>
            <person name="Barry K.W."/>
            <person name="Bonito G."/>
            <person name="Buee M."/>
            <person name="Carver A."/>
            <person name="Chen C."/>
            <person name="Cichocki N."/>
            <person name="Clum A."/>
            <person name="Culley D."/>
            <person name="Crous P.W."/>
            <person name="Fauchery L."/>
            <person name="Girlanda M."/>
            <person name="Hayes R."/>
            <person name="Keri Z."/>
            <person name="LaButti K."/>
            <person name="Lipzen A."/>
            <person name="Lombard V."/>
            <person name="Magnuson J."/>
            <person name="Maillard F."/>
            <person name="Morin E."/>
            <person name="Murat C."/>
            <person name="Nolan M."/>
            <person name="Ohm R."/>
            <person name="Pangilinan J."/>
            <person name="Pereira M."/>
            <person name="Perotto S."/>
            <person name="Peter M."/>
            <person name="Riley R."/>
            <person name="Sitrit Y."/>
            <person name="Stielow B."/>
            <person name="Szollosi G."/>
            <person name="Zifcakova L."/>
            <person name="Stursova M."/>
            <person name="Spatafora J.W."/>
            <person name="Tedersoo L."/>
            <person name="Vaario L.-M."/>
            <person name="Yamada A."/>
            <person name="Yan M."/>
            <person name="Wang P."/>
            <person name="Xu J."/>
            <person name="Bruns T."/>
            <person name="Baldrian P."/>
            <person name="Vilgalys R."/>
            <person name="Henrissat B."/>
            <person name="Grigoriev I.V."/>
            <person name="Hibbett D."/>
            <person name="Nagy L.G."/>
            <person name="Martin F.M."/>
        </authorList>
    </citation>
    <scope>NUCLEOTIDE SEQUENCE</scope>
    <source>
        <strain evidence="1">Prilba</strain>
    </source>
</reference>
<dbReference type="Proteomes" id="UP000759537">
    <property type="component" value="Unassembled WGS sequence"/>
</dbReference>
<evidence type="ECO:0000313" key="2">
    <source>
        <dbReference type="Proteomes" id="UP000759537"/>
    </source>
</evidence>